<dbReference type="PANTHER" id="PTHR31912">
    <property type="entry name" value="IP13529P"/>
    <property type="match status" value="1"/>
</dbReference>
<keyword evidence="3" id="KW-1185">Reference proteome</keyword>
<comment type="caution">
    <text evidence="2">The sequence shown here is derived from an EMBL/GenBank/DDBJ whole genome shotgun (WGS) entry which is preliminary data.</text>
</comment>
<proteinExistence type="predicted"/>
<reference evidence="2" key="1">
    <citation type="submission" date="2022-07" db="EMBL/GenBank/DDBJ databases">
        <title>Genome Sequence of Leucocoprinus birnbaumii.</title>
        <authorList>
            <person name="Buettner E."/>
        </authorList>
    </citation>
    <scope>NUCLEOTIDE SEQUENCE</scope>
    <source>
        <strain evidence="2">VT141</strain>
    </source>
</reference>
<dbReference type="PANTHER" id="PTHR31912:SF34">
    <property type="entry name" value="NOTOCHORD-RELATED PROTEIN"/>
    <property type="match status" value="1"/>
</dbReference>
<evidence type="ECO:0000256" key="1">
    <source>
        <dbReference type="SAM" id="MobiDB-lite"/>
    </source>
</evidence>
<feature type="region of interest" description="Disordered" evidence="1">
    <location>
        <begin position="777"/>
        <end position="817"/>
    </location>
</feature>
<sequence>MKVILWLLSECGVQDVPSYAGLQKMQELLREEAGVPTVSWKSPQGNNFSFNDLTALVANDWTNPLVAPHIRHYPVIPKDGIVSEIWHALKWWKDLDRHLLSPMYTDGVQHYYIDEPAKMKDGRLVVPVRWLENEADCMIYADAWVINVDQNTQLSTIDNTRTIHIAASELSFNMVELQDRQEIPTWSETTIVAGHPQRMPNPDRALAGGNPLYTSFIDVFGDDVSGNQSKSWNKHWNIYTTHCNLPCEMLQQQYNVHFVSMSQHASVAEQFHGVHERIRSAVLILQTWTGDLSSEHSRVLRDLKENPSVPIPQIQAILLEWVSNNRSLVYNPYLELNDWDIAHDTPVELLHTVLLGVVKYLWHLTHTSFNTENKRIYATCLQATNQDSLSVESFQASYMIQYANSLIGRQLKVLSQVNIFYVYDLVDPPTLAFTQAVGKLAALLWFPEIRNMEAYIVDVRIAVGNVLDCAAAINPSKIMKKIKYHYLTHVEEDIRRFGPLIGVMTKNYESYNSVFRVCSVLSNHLAPSRDIAHQLSCQETTKHVLSGGLWYSKASNEWLEPGLAVQKFIQTNPQLRSLHGWPERLDLQSLPGSVTLEPQKVNSETGKREHPPLHWDETQGPLAINQSPEWSEARWIALSYVTLIMIQRQWSSSIDSKPLPHDISYLIHMPVLVRRLGEKSIIAVPGKDILFDYNVQHDCYTGRCAATGQVPIRQERADTGATRGVIVHAPIEQYVINIHSFHNAHLVREAVSHHLIAPIPRYSDRSNHHREMAQILRQQSTRGTQASTANSHLENTTETRGSKRQRVDLEDTHRMEI</sequence>
<name>A0AAD5YQH8_9AGAR</name>
<evidence type="ECO:0000313" key="3">
    <source>
        <dbReference type="Proteomes" id="UP001213000"/>
    </source>
</evidence>
<organism evidence="2 3">
    <name type="scientific">Leucocoprinus birnbaumii</name>
    <dbReference type="NCBI Taxonomy" id="56174"/>
    <lineage>
        <taxon>Eukaryota</taxon>
        <taxon>Fungi</taxon>
        <taxon>Dikarya</taxon>
        <taxon>Basidiomycota</taxon>
        <taxon>Agaricomycotina</taxon>
        <taxon>Agaricomycetes</taxon>
        <taxon>Agaricomycetidae</taxon>
        <taxon>Agaricales</taxon>
        <taxon>Agaricineae</taxon>
        <taxon>Agaricaceae</taxon>
        <taxon>Leucocoprinus</taxon>
    </lineage>
</organism>
<dbReference type="EMBL" id="JANIEX010001535">
    <property type="protein sequence ID" value="KAJ3556884.1"/>
    <property type="molecule type" value="Genomic_DNA"/>
</dbReference>
<accession>A0AAD5YQH8</accession>
<evidence type="ECO:0000313" key="2">
    <source>
        <dbReference type="EMBL" id="KAJ3556884.1"/>
    </source>
</evidence>
<protein>
    <submittedName>
        <fullName evidence="2">Uncharacterized protein</fullName>
    </submittedName>
</protein>
<gene>
    <name evidence="2" type="ORF">NP233_g11876</name>
</gene>
<feature type="compositionally biased region" description="Basic and acidic residues" evidence="1">
    <location>
        <begin position="605"/>
        <end position="617"/>
    </location>
</feature>
<feature type="region of interest" description="Disordered" evidence="1">
    <location>
        <begin position="600"/>
        <end position="620"/>
    </location>
</feature>
<dbReference type="AlphaFoldDB" id="A0AAD5YQH8"/>
<feature type="compositionally biased region" description="Basic and acidic residues" evidence="1">
    <location>
        <begin position="795"/>
        <end position="817"/>
    </location>
</feature>
<feature type="compositionally biased region" description="Polar residues" evidence="1">
    <location>
        <begin position="777"/>
        <end position="794"/>
    </location>
</feature>
<dbReference type="Proteomes" id="UP001213000">
    <property type="component" value="Unassembled WGS sequence"/>
</dbReference>